<dbReference type="GO" id="GO:0005524">
    <property type="term" value="F:ATP binding"/>
    <property type="evidence" value="ECO:0007669"/>
    <property type="project" value="UniProtKB-KW"/>
</dbReference>
<feature type="coiled-coil region" evidence="6">
    <location>
        <begin position="158"/>
        <end position="185"/>
    </location>
</feature>
<proteinExistence type="predicted"/>
<evidence type="ECO:0000256" key="6">
    <source>
        <dbReference type="SAM" id="Coils"/>
    </source>
</evidence>
<keyword evidence="2" id="KW-0067">ATP-binding</keyword>
<keyword evidence="5" id="KW-0804">Transcription</keyword>
<keyword evidence="1" id="KW-0547">Nucleotide-binding</keyword>
<dbReference type="OrthoDB" id="9782110at2"/>
<accession>A0A5B8VTR9</accession>
<dbReference type="InterPro" id="IPR025662">
    <property type="entry name" value="Sigma_54_int_dom_ATP-bd_1"/>
</dbReference>
<dbReference type="InterPro" id="IPR029016">
    <property type="entry name" value="GAF-like_dom_sf"/>
</dbReference>
<keyword evidence="3" id="KW-0805">Transcription regulation</keyword>
<evidence type="ECO:0000313" key="8">
    <source>
        <dbReference type="EMBL" id="QEC74166.1"/>
    </source>
</evidence>
<dbReference type="AlphaFoldDB" id="A0A5B8VTR9"/>
<evidence type="ECO:0000256" key="1">
    <source>
        <dbReference type="ARBA" id="ARBA00022741"/>
    </source>
</evidence>
<evidence type="ECO:0000259" key="7">
    <source>
        <dbReference type="PROSITE" id="PS50045"/>
    </source>
</evidence>
<dbReference type="PANTHER" id="PTHR32071:SF57">
    <property type="entry name" value="C4-DICARBOXYLATE TRANSPORT TRANSCRIPTIONAL REGULATORY PROTEIN DCTD"/>
    <property type="match status" value="1"/>
</dbReference>
<dbReference type="InterPro" id="IPR058031">
    <property type="entry name" value="AAA_lid_NorR"/>
</dbReference>
<dbReference type="Gene3D" id="3.30.450.40">
    <property type="match status" value="1"/>
</dbReference>
<protein>
    <submittedName>
        <fullName evidence="8">AAA family ATPase</fullName>
    </submittedName>
</protein>
<dbReference type="Gene3D" id="3.40.50.300">
    <property type="entry name" value="P-loop containing nucleotide triphosphate hydrolases"/>
    <property type="match status" value="1"/>
</dbReference>
<dbReference type="InterPro" id="IPR027417">
    <property type="entry name" value="P-loop_NTPase"/>
</dbReference>
<dbReference type="InterPro" id="IPR025943">
    <property type="entry name" value="Sigma_54_int_dom_ATP-bd_2"/>
</dbReference>
<dbReference type="SUPFAM" id="SSF52540">
    <property type="entry name" value="P-loop containing nucleoside triphosphate hydrolases"/>
    <property type="match status" value="1"/>
</dbReference>
<keyword evidence="9" id="KW-1185">Reference proteome</keyword>
<keyword evidence="4" id="KW-0238">DNA-binding</keyword>
<keyword evidence="6" id="KW-0175">Coiled coil</keyword>
<evidence type="ECO:0000256" key="2">
    <source>
        <dbReference type="ARBA" id="ARBA00022840"/>
    </source>
</evidence>
<dbReference type="PROSITE" id="PS00676">
    <property type="entry name" value="SIGMA54_INTERACT_2"/>
    <property type="match status" value="1"/>
</dbReference>
<dbReference type="PROSITE" id="PS50045">
    <property type="entry name" value="SIGMA54_INTERACT_4"/>
    <property type="match status" value="1"/>
</dbReference>
<dbReference type="InterPro" id="IPR003593">
    <property type="entry name" value="AAA+_ATPase"/>
</dbReference>
<evidence type="ECO:0000313" key="9">
    <source>
        <dbReference type="Proteomes" id="UP000321291"/>
    </source>
</evidence>
<reference evidence="8 9" key="1">
    <citation type="journal article" date="2017" name="Int. J. Syst. Evol. Microbiol.">
        <title>Arachidicoccus ginsenosidivorans sp. nov., with ginsenoside-converting activity isolated from ginseng cultivating soil.</title>
        <authorList>
            <person name="Siddiqi M.Z."/>
            <person name="Aslam Z."/>
            <person name="Im W.T."/>
        </authorList>
    </citation>
    <scope>NUCLEOTIDE SEQUENCE [LARGE SCALE GENOMIC DNA]</scope>
    <source>
        <strain evidence="8 9">Gsoil 809</strain>
    </source>
</reference>
<evidence type="ECO:0000256" key="5">
    <source>
        <dbReference type="ARBA" id="ARBA00023163"/>
    </source>
</evidence>
<dbReference type="FunFam" id="3.40.50.300:FF:000006">
    <property type="entry name" value="DNA-binding transcriptional regulator NtrC"/>
    <property type="match status" value="1"/>
</dbReference>
<dbReference type="GO" id="GO:0003677">
    <property type="term" value="F:DNA binding"/>
    <property type="evidence" value="ECO:0007669"/>
    <property type="project" value="UniProtKB-KW"/>
</dbReference>
<dbReference type="PROSITE" id="PS00675">
    <property type="entry name" value="SIGMA54_INTERACT_1"/>
    <property type="match status" value="1"/>
</dbReference>
<sequence length="515" mass="57798">MAALRDRNDLFQKFYSKVTTVLNIEEFGMVLLDQEKKTYKIIIDQAATFARLHPGQEAVLEMEFQASDAVFQRIASSTEPVYFDVATLSGLPDMPAYVHFWKAIHLRQVAAVPLKVGGEVIGAAFFHVDPVTKTPAYSALLQAVSHQLAVAISNIRSNEQVLQYKQMLEQENVQLKEEINSLYNFSEIIGSGEKMQEVYRLIRLVATTNSTVLVLGETGTGKELIARAVHNASPRKNKLMVKVNCAALPTNLIESELFGHEKGAFTGAVERRIGKFELANGGTIFLDEIGEMPLETQVKLLRVIQEREFERIGGKTPIKVDVRIIAATNRKLDIEVNEGRFRPDLYYRLNVFPIHLPPLRDRKEDLEALTWYFVRKYSKRTGHQIKTIATGVFKELRSYHWPGNIRELEHLIERSILLMDGGVLKQVQIPLGQAKNAEQRPVAGQGLNPGQHDMVPTSEKMTLKNMEAEHIVKVLKICQGKIAGVDGAAALLGIPATTLHSKIKKLDIKKVDYLD</sequence>
<evidence type="ECO:0000256" key="3">
    <source>
        <dbReference type="ARBA" id="ARBA00023015"/>
    </source>
</evidence>
<dbReference type="PANTHER" id="PTHR32071">
    <property type="entry name" value="TRANSCRIPTIONAL REGULATORY PROTEIN"/>
    <property type="match status" value="1"/>
</dbReference>
<dbReference type="PROSITE" id="PS00688">
    <property type="entry name" value="SIGMA54_INTERACT_3"/>
    <property type="match status" value="1"/>
</dbReference>
<dbReference type="SMART" id="SM00065">
    <property type="entry name" value="GAF"/>
    <property type="match status" value="1"/>
</dbReference>
<dbReference type="EMBL" id="CP042434">
    <property type="protein sequence ID" value="QEC74166.1"/>
    <property type="molecule type" value="Genomic_DNA"/>
</dbReference>
<dbReference type="Pfam" id="PF25601">
    <property type="entry name" value="AAA_lid_14"/>
    <property type="match status" value="1"/>
</dbReference>
<gene>
    <name evidence="8" type="ORF">FSB73_02475</name>
</gene>
<dbReference type="GO" id="GO:0006355">
    <property type="term" value="P:regulation of DNA-templated transcription"/>
    <property type="evidence" value="ECO:0007669"/>
    <property type="project" value="InterPro"/>
</dbReference>
<dbReference type="Gene3D" id="1.10.8.60">
    <property type="match status" value="1"/>
</dbReference>
<evidence type="ECO:0000256" key="4">
    <source>
        <dbReference type="ARBA" id="ARBA00023125"/>
    </source>
</evidence>
<dbReference type="KEGG" id="agi:FSB73_02475"/>
<dbReference type="InterPro" id="IPR003018">
    <property type="entry name" value="GAF"/>
</dbReference>
<dbReference type="InterPro" id="IPR025944">
    <property type="entry name" value="Sigma_54_int_dom_CS"/>
</dbReference>
<dbReference type="SUPFAM" id="SSF55781">
    <property type="entry name" value="GAF domain-like"/>
    <property type="match status" value="1"/>
</dbReference>
<dbReference type="SMART" id="SM00382">
    <property type="entry name" value="AAA"/>
    <property type="match status" value="1"/>
</dbReference>
<name>A0A5B8VTR9_9BACT</name>
<dbReference type="CDD" id="cd00009">
    <property type="entry name" value="AAA"/>
    <property type="match status" value="1"/>
</dbReference>
<dbReference type="Pfam" id="PF00158">
    <property type="entry name" value="Sigma54_activat"/>
    <property type="match status" value="1"/>
</dbReference>
<organism evidence="8 9">
    <name type="scientific">Arachidicoccus ginsenosidivorans</name>
    <dbReference type="NCBI Taxonomy" id="496057"/>
    <lineage>
        <taxon>Bacteria</taxon>
        <taxon>Pseudomonadati</taxon>
        <taxon>Bacteroidota</taxon>
        <taxon>Chitinophagia</taxon>
        <taxon>Chitinophagales</taxon>
        <taxon>Chitinophagaceae</taxon>
        <taxon>Arachidicoccus</taxon>
    </lineage>
</organism>
<dbReference type="Proteomes" id="UP000321291">
    <property type="component" value="Chromosome"/>
</dbReference>
<feature type="domain" description="Sigma-54 factor interaction" evidence="7">
    <location>
        <begin position="188"/>
        <end position="417"/>
    </location>
</feature>
<dbReference type="Pfam" id="PF13185">
    <property type="entry name" value="GAF_2"/>
    <property type="match status" value="1"/>
</dbReference>
<dbReference type="InterPro" id="IPR009057">
    <property type="entry name" value="Homeodomain-like_sf"/>
</dbReference>
<dbReference type="InterPro" id="IPR002078">
    <property type="entry name" value="Sigma_54_int"/>
</dbReference>
<dbReference type="Gene3D" id="1.10.10.60">
    <property type="entry name" value="Homeodomain-like"/>
    <property type="match status" value="1"/>
</dbReference>
<dbReference type="SUPFAM" id="SSF46689">
    <property type="entry name" value="Homeodomain-like"/>
    <property type="match status" value="1"/>
</dbReference>